<evidence type="ECO:0000259" key="4">
    <source>
        <dbReference type="PROSITE" id="PS50949"/>
    </source>
</evidence>
<feature type="domain" description="HTH gntR-type" evidence="4">
    <location>
        <begin position="1"/>
        <end position="68"/>
    </location>
</feature>
<dbReference type="PROSITE" id="PS50949">
    <property type="entry name" value="HTH_GNTR"/>
    <property type="match status" value="1"/>
</dbReference>
<organism evidence="5 6">
    <name type="scientific">Rhizobium lusitanum</name>
    <dbReference type="NCBI Taxonomy" id="293958"/>
    <lineage>
        <taxon>Bacteria</taxon>
        <taxon>Pseudomonadati</taxon>
        <taxon>Pseudomonadota</taxon>
        <taxon>Alphaproteobacteria</taxon>
        <taxon>Hyphomicrobiales</taxon>
        <taxon>Rhizobiaceae</taxon>
        <taxon>Rhizobium/Agrobacterium group</taxon>
        <taxon>Rhizobium</taxon>
    </lineage>
</organism>
<reference evidence="5 6" key="1">
    <citation type="submission" date="2020-08" db="EMBL/GenBank/DDBJ databases">
        <title>Genomic Encyclopedia of Type Strains, Phase IV (KMG-V): Genome sequencing to study the core and pangenomes of soil and plant-associated prokaryotes.</title>
        <authorList>
            <person name="Whitman W."/>
        </authorList>
    </citation>
    <scope>NUCLEOTIDE SEQUENCE [LARGE SCALE GENOMIC DNA]</scope>
    <source>
        <strain evidence="5 6">SEMIA 4060</strain>
    </source>
</reference>
<evidence type="ECO:0000313" key="5">
    <source>
        <dbReference type="EMBL" id="MBB6486838.1"/>
    </source>
</evidence>
<dbReference type="SUPFAM" id="SSF48008">
    <property type="entry name" value="GntR ligand-binding domain-like"/>
    <property type="match status" value="1"/>
</dbReference>
<dbReference type="GO" id="GO:0003700">
    <property type="term" value="F:DNA-binding transcription factor activity"/>
    <property type="evidence" value="ECO:0007669"/>
    <property type="project" value="InterPro"/>
</dbReference>
<dbReference type="InterPro" id="IPR036388">
    <property type="entry name" value="WH-like_DNA-bd_sf"/>
</dbReference>
<proteinExistence type="predicted"/>
<dbReference type="Proteomes" id="UP000565576">
    <property type="component" value="Unassembled WGS sequence"/>
</dbReference>
<dbReference type="InterPro" id="IPR000524">
    <property type="entry name" value="Tscrpt_reg_HTH_GntR"/>
</dbReference>
<protein>
    <submittedName>
        <fullName evidence="5">DNA-binding GntR family transcriptional regulator</fullName>
    </submittedName>
</protein>
<dbReference type="PANTHER" id="PTHR43537">
    <property type="entry name" value="TRANSCRIPTIONAL REGULATOR, GNTR FAMILY"/>
    <property type="match status" value="1"/>
</dbReference>
<dbReference type="SMART" id="SM00895">
    <property type="entry name" value="FCD"/>
    <property type="match status" value="1"/>
</dbReference>
<dbReference type="Pfam" id="PF07729">
    <property type="entry name" value="FCD"/>
    <property type="match status" value="1"/>
</dbReference>
<gene>
    <name evidence="5" type="ORF">GGD46_004137</name>
</gene>
<dbReference type="RefSeq" id="WP_184707168.1">
    <property type="nucleotide sequence ID" value="NZ_JACHBG010000010.1"/>
</dbReference>
<dbReference type="SUPFAM" id="SSF46785">
    <property type="entry name" value="Winged helix' DNA-binding domain"/>
    <property type="match status" value="1"/>
</dbReference>
<dbReference type="InterPro" id="IPR011711">
    <property type="entry name" value="GntR_C"/>
</dbReference>
<dbReference type="InterPro" id="IPR036390">
    <property type="entry name" value="WH_DNA-bd_sf"/>
</dbReference>
<dbReference type="EMBL" id="JACHBG010000010">
    <property type="protein sequence ID" value="MBB6486838.1"/>
    <property type="molecule type" value="Genomic_DNA"/>
</dbReference>
<evidence type="ECO:0000256" key="1">
    <source>
        <dbReference type="ARBA" id="ARBA00023015"/>
    </source>
</evidence>
<dbReference type="InterPro" id="IPR008920">
    <property type="entry name" value="TF_FadR/GntR_C"/>
</dbReference>
<comment type="caution">
    <text evidence="5">The sequence shown here is derived from an EMBL/GenBank/DDBJ whole genome shotgun (WGS) entry which is preliminary data.</text>
</comment>
<evidence type="ECO:0000256" key="3">
    <source>
        <dbReference type="ARBA" id="ARBA00023163"/>
    </source>
</evidence>
<dbReference type="SMART" id="SM00345">
    <property type="entry name" value="HTH_GNTR"/>
    <property type="match status" value="1"/>
</dbReference>
<keyword evidence="1" id="KW-0805">Transcription regulation</keyword>
<evidence type="ECO:0000313" key="6">
    <source>
        <dbReference type="Proteomes" id="UP000565576"/>
    </source>
</evidence>
<sequence>MTLAETAYISLRNDILHGRLAPGQALRLEFLKAQYGLSFSPLREALNRLHAERFVVNDPPRGFTVAPVSPAEIRDVMSVRILVESQALRLSIEKGDDDWETGLVAAFHKLDLQSSRMKEAETVGDNSALTQFETRHHEFHRSLLAACGSPRLLSLFEQLYAETQRYRLPSFLGEGPISSSRNLLAEHSDIMEAALGRKVEDAVRLLQAHYERTAQDIVGAR</sequence>
<dbReference type="Gene3D" id="1.10.10.10">
    <property type="entry name" value="Winged helix-like DNA-binding domain superfamily/Winged helix DNA-binding domain"/>
    <property type="match status" value="1"/>
</dbReference>
<name>A0A7X0IU93_9HYPH</name>
<dbReference type="Pfam" id="PF00392">
    <property type="entry name" value="GntR"/>
    <property type="match status" value="1"/>
</dbReference>
<dbReference type="GO" id="GO:0003677">
    <property type="term" value="F:DNA binding"/>
    <property type="evidence" value="ECO:0007669"/>
    <property type="project" value="UniProtKB-KW"/>
</dbReference>
<keyword evidence="3" id="KW-0804">Transcription</keyword>
<dbReference type="Gene3D" id="1.20.120.530">
    <property type="entry name" value="GntR ligand-binding domain-like"/>
    <property type="match status" value="1"/>
</dbReference>
<keyword evidence="2 5" id="KW-0238">DNA-binding</keyword>
<dbReference type="PANTHER" id="PTHR43537:SF20">
    <property type="entry name" value="HTH-TYPE TRANSCRIPTIONAL REPRESSOR GLAR"/>
    <property type="match status" value="1"/>
</dbReference>
<evidence type="ECO:0000256" key="2">
    <source>
        <dbReference type="ARBA" id="ARBA00023125"/>
    </source>
</evidence>
<accession>A0A7X0IU93</accession>
<dbReference type="AlphaFoldDB" id="A0A7X0IU93"/>